<dbReference type="AlphaFoldDB" id="A0AAD9H3V6"/>
<sequence length="320" mass="35200">MPWGAMRWMDRASAWLCRVIGANPQEPPPPPLQVADACFDVRTRDHCPVTAFPQVRVPQTSPIARASGKAWSRRPAITKPLTPNPTPSGIPAPLSVGYVTRGPSRRDRRYISMSRIVFPFRGALLPPLRPDTPPVRPDELGGHEGGFSTWQRRLAPLRRTASHHQRTLGTGGVGGGRSKIVWAVMYLALILGSILSPWLSARSVGAAPAFKGDYHRTGLPGLVAALRSPFPRRGRNVRQPGQAARPIIFELTFLRLESLGRHLDAAPADLPELPTNAPRLQVTREVHARCIPSHGESLTPSTWGRLGYGWQLFLVFESSY</sequence>
<evidence type="ECO:0000256" key="1">
    <source>
        <dbReference type="SAM" id="MobiDB-lite"/>
    </source>
</evidence>
<feature type="region of interest" description="Disordered" evidence="1">
    <location>
        <begin position="65"/>
        <end position="95"/>
    </location>
</feature>
<accession>A0AAD9H3V6</accession>
<keyword evidence="3" id="KW-1185">Reference proteome</keyword>
<protein>
    <submittedName>
        <fullName evidence="2">Uncharacterized protein</fullName>
    </submittedName>
</protein>
<reference evidence="2" key="1">
    <citation type="submission" date="2021-06" db="EMBL/GenBank/DDBJ databases">
        <title>Comparative genomics, transcriptomics and evolutionary studies reveal genomic signatures of adaptation to plant cell wall in hemibiotrophic fungi.</title>
        <authorList>
            <consortium name="DOE Joint Genome Institute"/>
            <person name="Baroncelli R."/>
            <person name="Diaz J.F."/>
            <person name="Benocci T."/>
            <person name="Peng M."/>
            <person name="Battaglia E."/>
            <person name="Haridas S."/>
            <person name="Andreopoulos W."/>
            <person name="Labutti K."/>
            <person name="Pangilinan J."/>
            <person name="Floch G.L."/>
            <person name="Makela M.R."/>
            <person name="Henrissat B."/>
            <person name="Grigoriev I.V."/>
            <person name="Crouch J.A."/>
            <person name="De Vries R.P."/>
            <person name="Sukno S.A."/>
            <person name="Thon M.R."/>
        </authorList>
    </citation>
    <scope>NUCLEOTIDE SEQUENCE</scope>
    <source>
        <strain evidence="2">MAFF235873</strain>
    </source>
</reference>
<evidence type="ECO:0000313" key="3">
    <source>
        <dbReference type="Proteomes" id="UP001232148"/>
    </source>
</evidence>
<gene>
    <name evidence="2" type="ORF">LX32DRAFT_278773</name>
</gene>
<evidence type="ECO:0000313" key="2">
    <source>
        <dbReference type="EMBL" id="KAK2021009.1"/>
    </source>
</evidence>
<organism evidence="2 3">
    <name type="scientific">Colletotrichum zoysiae</name>
    <dbReference type="NCBI Taxonomy" id="1216348"/>
    <lineage>
        <taxon>Eukaryota</taxon>
        <taxon>Fungi</taxon>
        <taxon>Dikarya</taxon>
        <taxon>Ascomycota</taxon>
        <taxon>Pezizomycotina</taxon>
        <taxon>Sordariomycetes</taxon>
        <taxon>Hypocreomycetidae</taxon>
        <taxon>Glomerellales</taxon>
        <taxon>Glomerellaceae</taxon>
        <taxon>Colletotrichum</taxon>
        <taxon>Colletotrichum graminicola species complex</taxon>
    </lineage>
</organism>
<comment type="caution">
    <text evidence="2">The sequence shown here is derived from an EMBL/GenBank/DDBJ whole genome shotgun (WGS) entry which is preliminary data.</text>
</comment>
<proteinExistence type="predicted"/>
<dbReference type="EMBL" id="MU843146">
    <property type="protein sequence ID" value="KAK2021009.1"/>
    <property type="molecule type" value="Genomic_DNA"/>
</dbReference>
<dbReference type="Proteomes" id="UP001232148">
    <property type="component" value="Unassembled WGS sequence"/>
</dbReference>
<name>A0AAD9H3V6_9PEZI</name>